<name>A0A067RE25_ZOONE</name>
<dbReference type="AlphaFoldDB" id="A0A067RE25"/>
<accession>A0A067RE25</accession>
<gene>
    <name evidence="1" type="ORF">L798_08391</name>
</gene>
<evidence type="ECO:0000313" key="1">
    <source>
        <dbReference type="EMBL" id="KDR17133.1"/>
    </source>
</evidence>
<dbReference type="InParanoid" id="A0A067RE25"/>
<evidence type="ECO:0000313" key="2">
    <source>
        <dbReference type="Proteomes" id="UP000027135"/>
    </source>
</evidence>
<dbReference type="EMBL" id="KK852751">
    <property type="protein sequence ID" value="KDR17133.1"/>
    <property type="molecule type" value="Genomic_DNA"/>
</dbReference>
<protein>
    <submittedName>
        <fullName evidence="1">Uncharacterized protein</fullName>
    </submittedName>
</protein>
<reference evidence="1 2" key="1">
    <citation type="journal article" date="2014" name="Nat. Commun.">
        <title>Molecular traces of alternative social organization in a termite genome.</title>
        <authorList>
            <person name="Terrapon N."/>
            <person name="Li C."/>
            <person name="Robertson H.M."/>
            <person name="Ji L."/>
            <person name="Meng X."/>
            <person name="Booth W."/>
            <person name="Chen Z."/>
            <person name="Childers C.P."/>
            <person name="Glastad K.M."/>
            <person name="Gokhale K."/>
            <person name="Gowin J."/>
            <person name="Gronenberg W."/>
            <person name="Hermansen R.A."/>
            <person name="Hu H."/>
            <person name="Hunt B.G."/>
            <person name="Huylmans A.K."/>
            <person name="Khalil S.M."/>
            <person name="Mitchell R.D."/>
            <person name="Munoz-Torres M.C."/>
            <person name="Mustard J.A."/>
            <person name="Pan H."/>
            <person name="Reese J.T."/>
            <person name="Scharf M.E."/>
            <person name="Sun F."/>
            <person name="Vogel H."/>
            <person name="Xiao J."/>
            <person name="Yang W."/>
            <person name="Yang Z."/>
            <person name="Yang Z."/>
            <person name="Zhou J."/>
            <person name="Zhu J."/>
            <person name="Brent C.S."/>
            <person name="Elsik C.G."/>
            <person name="Goodisman M.A."/>
            <person name="Liberles D.A."/>
            <person name="Roe R.M."/>
            <person name="Vargo E.L."/>
            <person name="Vilcinskas A."/>
            <person name="Wang J."/>
            <person name="Bornberg-Bauer E."/>
            <person name="Korb J."/>
            <person name="Zhang G."/>
            <person name="Liebig J."/>
        </authorList>
    </citation>
    <scope>NUCLEOTIDE SEQUENCE [LARGE SCALE GENOMIC DNA]</scope>
    <source>
        <tissue evidence="1">Whole organism</tissue>
    </source>
</reference>
<dbReference type="Proteomes" id="UP000027135">
    <property type="component" value="Unassembled WGS sequence"/>
</dbReference>
<organism evidence="1 2">
    <name type="scientific">Zootermopsis nevadensis</name>
    <name type="common">Dampwood termite</name>
    <dbReference type="NCBI Taxonomy" id="136037"/>
    <lineage>
        <taxon>Eukaryota</taxon>
        <taxon>Metazoa</taxon>
        <taxon>Ecdysozoa</taxon>
        <taxon>Arthropoda</taxon>
        <taxon>Hexapoda</taxon>
        <taxon>Insecta</taxon>
        <taxon>Pterygota</taxon>
        <taxon>Neoptera</taxon>
        <taxon>Polyneoptera</taxon>
        <taxon>Dictyoptera</taxon>
        <taxon>Blattodea</taxon>
        <taxon>Blattoidea</taxon>
        <taxon>Termitoidae</taxon>
        <taxon>Termopsidae</taxon>
        <taxon>Zootermopsis</taxon>
    </lineage>
</organism>
<sequence>MDVADNRSNLQIYNTVRSVLNHSDDKLTVFGHCVKFKLNETGDGIPKNNNDMELELKYAEKFSSVSSISSVVLGNDRDNVVFEYSGKVEEESCKRGFSIYPGSGEFDNTETEGTGSCNSVDEIGIDSADFINGSEIHVHSNDVCEVSSCSDLNIDLAETGTGMGTKISCEQNENSSSHFTGNLYFQNITPETEDDIHNGRGTPISYVTTADNSSVDLDGSVEQFPITGNYQIINCNTEIYSSENDNVRGLETLQSNQEIAKFCVKTEFKKSTMDVNSPIVDSLEHFCYGSTCENKNASPINDISQCNSKSNTKLTKPITNNKKEPHIT</sequence>
<keyword evidence="2" id="KW-1185">Reference proteome</keyword>
<proteinExistence type="predicted"/>